<name>A0A0F8ZD46_9ZZZZ</name>
<dbReference type="AlphaFoldDB" id="A0A0F8ZD46"/>
<proteinExistence type="predicted"/>
<gene>
    <name evidence="1" type="ORF">LCGC14_2710360</name>
</gene>
<protein>
    <submittedName>
        <fullName evidence="1">Uncharacterized protein</fullName>
    </submittedName>
</protein>
<dbReference type="EMBL" id="LAZR01048539">
    <property type="protein sequence ID" value="KKK91693.1"/>
    <property type="molecule type" value="Genomic_DNA"/>
</dbReference>
<evidence type="ECO:0000313" key="1">
    <source>
        <dbReference type="EMBL" id="KKK91693.1"/>
    </source>
</evidence>
<organism evidence="1">
    <name type="scientific">marine sediment metagenome</name>
    <dbReference type="NCBI Taxonomy" id="412755"/>
    <lineage>
        <taxon>unclassified sequences</taxon>
        <taxon>metagenomes</taxon>
        <taxon>ecological metagenomes</taxon>
    </lineage>
</organism>
<feature type="non-terminal residue" evidence="1">
    <location>
        <position position="1"/>
    </location>
</feature>
<comment type="caution">
    <text evidence="1">The sequence shown here is derived from an EMBL/GenBank/DDBJ whole genome shotgun (WGS) entry which is preliminary data.</text>
</comment>
<accession>A0A0F8ZD46</accession>
<reference evidence="1" key="1">
    <citation type="journal article" date="2015" name="Nature">
        <title>Complex archaea that bridge the gap between prokaryotes and eukaryotes.</title>
        <authorList>
            <person name="Spang A."/>
            <person name="Saw J.H."/>
            <person name="Jorgensen S.L."/>
            <person name="Zaremba-Niedzwiedzka K."/>
            <person name="Martijn J."/>
            <person name="Lind A.E."/>
            <person name="van Eijk R."/>
            <person name="Schleper C."/>
            <person name="Guy L."/>
            <person name="Ettema T.J."/>
        </authorList>
    </citation>
    <scope>NUCLEOTIDE SEQUENCE</scope>
</reference>
<sequence>ALGTATGKLRKIIMFDLIKQASKNFCFRCGKQIEYIEDLSIDHKEFWLGIDKALFWDLDNIEFYVYNLYNPLKAQGEKLIKIKIGHLRFKLYEALKIHKSQFYTKNMGWQVEAIKERRRERFGLYNMEDAGKYYNF</sequence>